<name>A0ACC0BUR7_CATRO</name>
<gene>
    <name evidence="1" type="ORF">M9H77_07238</name>
</gene>
<dbReference type="Proteomes" id="UP001060085">
    <property type="component" value="Linkage Group LG02"/>
</dbReference>
<dbReference type="EMBL" id="CM044702">
    <property type="protein sequence ID" value="KAI5676288.1"/>
    <property type="molecule type" value="Genomic_DNA"/>
</dbReference>
<sequence>MKTRKSVPKTACYKNFKIVKPKFQFKQTVKFSCMKNELKKRGTASVIEIEMMKGKKIKLKKHKTSSKKPRFLRQTREEVGRRSHLFLLTSQPHRLPSMAL</sequence>
<reference evidence="2" key="1">
    <citation type="journal article" date="2023" name="Nat. Plants">
        <title>Single-cell RNA sequencing provides a high-resolution roadmap for understanding the multicellular compartmentation of specialized metabolism.</title>
        <authorList>
            <person name="Sun S."/>
            <person name="Shen X."/>
            <person name="Li Y."/>
            <person name="Li Y."/>
            <person name="Wang S."/>
            <person name="Li R."/>
            <person name="Zhang H."/>
            <person name="Shen G."/>
            <person name="Guo B."/>
            <person name="Wei J."/>
            <person name="Xu J."/>
            <person name="St-Pierre B."/>
            <person name="Chen S."/>
            <person name="Sun C."/>
        </authorList>
    </citation>
    <scope>NUCLEOTIDE SEQUENCE [LARGE SCALE GENOMIC DNA]</scope>
</reference>
<proteinExistence type="predicted"/>
<protein>
    <submittedName>
        <fullName evidence="1">Uncharacterized protein</fullName>
    </submittedName>
</protein>
<evidence type="ECO:0000313" key="1">
    <source>
        <dbReference type="EMBL" id="KAI5676288.1"/>
    </source>
</evidence>
<accession>A0ACC0BUR7</accession>
<keyword evidence="2" id="KW-1185">Reference proteome</keyword>
<organism evidence="1 2">
    <name type="scientific">Catharanthus roseus</name>
    <name type="common">Madagascar periwinkle</name>
    <name type="synonym">Vinca rosea</name>
    <dbReference type="NCBI Taxonomy" id="4058"/>
    <lineage>
        <taxon>Eukaryota</taxon>
        <taxon>Viridiplantae</taxon>
        <taxon>Streptophyta</taxon>
        <taxon>Embryophyta</taxon>
        <taxon>Tracheophyta</taxon>
        <taxon>Spermatophyta</taxon>
        <taxon>Magnoliopsida</taxon>
        <taxon>eudicotyledons</taxon>
        <taxon>Gunneridae</taxon>
        <taxon>Pentapetalae</taxon>
        <taxon>asterids</taxon>
        <taxon>lamiids</taxon>
        <taxon>Gentianales</taxon>
        <taxon>Apocynaceae</taxon>
        <taxon>Rauvolfioideae</taxon>
        <taxon>Vinceae</taxon>
        <taxon>Catharanthinae</taxon>
        <taxon>Catharanthus</taxon>
    </lineage>
</organism>
<comment type="caution">
    <text evidence="1">The sequence shown here is derived from an EMBL/GenBank/DDBJ whole genome shotgun (WGS) entry which is preliminary data.</text>
</comment>
<evidence type="ECO:0000313" key="2">
    <source>
        <dbReference type="Proteomes" id="UP001060085"/>
    </source>
</evidence>